<keyword evidence="2" id="KW-1185">Reference proteome</keyword>
<dbReference type="EMBL" id="JAFBDT010000014">
    <property type="protein sequence ID" value="MBM7562230.1"/>
    <property type="molecule type" value="Genomic_DNA"/>
</dbReference>
<evidence type="ECO:0000313" key="1">
    <source>
        <dbReference type="EMBL" id="MBM7562230.1"/>
    </source>
</evidence>
<name>A0ABS2MS60_9FIRM</name>
<organism evidence="1 2">
    <name type="scientific">Fusibacter tunisiensis</name>
    <dbReference type="NCBI Taxonomy" id="1008308"/>
    <lineage>
        <taxon>Bacteria</taxon>
        <taxon>Bacillati</taxon>
        <taxon>Bacillota</taxon>
        <taxon>Clostridia</taxon>
        <taxon>Eubacteriales</taxon>
        <taxon>Eubacteriales Family XII. Incertae Sedis</taxon>
        <taxon>Fusibacter</taxon>
    </lineage>
</organism>
<proteinExistence type="predicted"/>
<gene>
    <name evidence="1" type="ORF">JOC49_001773</name>
</gene>
<dbReference type="Proteomes" id="UP000767854">
    <property type="component" value="Unassembled WGS sequence"/>
</dbReference>
<evidence type="ECO:0000313" key="2">
    <source>
        <dbReference type="Proteomes" id="UP000767854"/>
    </source>
</evidence>
<sequence length="95" mass="10524">MTSIQPCLYQTKNSNTFYQSICGGMLEPVCRTIELAHNKTHIEVTTLLIDGLNTDLNELHALYKWLAGIDPKIKGGIASSRNAIPPIFITASLFF</sequence>
<protein>
    <submittedName>
        <fullName evidence="1">Uncharacterized protein</fullName>
    </submittedName>
</protein>
<reference evidence="1 2" key="1">
    <citation type="submission" date="2021-01" db="EMBL/GenBank/DDBJ databases">
        <title>Genomic Encyclopedia of Type Strains, Phase IV (KMG-IV): sequencing the most valuable type-strain genomes for metagenomic binning, comparative biology and taxonomic classification.</title>
        <authorList>
            <person name="Goeker M."/>
        </authorList>
    </citation>
    <scope>NUCLEOTIDE SEQUENCE [LARGE SCALE GENOMIC DNA]</scope>
    <source>
        <strain evidence="1 2">DSM 24436</strain>
    </source>
</reference>
<comment type="caution">
    <text evidence="1">The sequence shown here is derived from an EMBL/GenBank/DDBJ whole genome shotgun (WGS) entry which is preliminary data.</text>
</comment>
<dbReference type="RefSeq" id="WP_204664441.1">
    <property type="nucleotide sequence ID" value="NZ_JAFBDT010000014.1"/>
</dbReference>
<accession>A0ABS2MS60</accession>